<reference evidence="2" key="2">
    <citation type="submission" date="2020-07" db="EMBL/GenBank/DDBJ databases">
        <authorList>
            <person name="Vera ALvarez R."/>
            <person name="Arias-Moreno D.M."/>
            <person name="Jimenez-Jacinto V."/>
            <person name="Jimenez-Bremont J.F."/>
            <person name="Swaminathan K."/>
            <person name="Moose S.P."/>
            <person name="Guerrero-Gonzalez M.L."/>
            <person name="Marino-Ramirez L."/>
            <person name="Landsman D."/>
            <person name="Rodriguez-Kessler M."/>
            <person name="Delgado-Sanchez P."/>
        </authorList>
    </citation>
    <scope>NUCLEOTIDE SEQUENCE</scope>
    <source>
        <tissue evidence="2">Cladode</tissue>
    </source>
</reference>
<dbReference type="AlphaFoldDB" id="A0A7C9AWV7"/>
<evidence type="ECO:0000313" key="2">
    <source>
        <dbReference type="EMBL" id="MBA4676731.1"/>
    </source>
</evidence>
<organism evidence="2">
    <name type="scientific">Opuntia streptacantha</name>
    <name type="common">Prickly pear cactus</name>
    <name type="synonym">Opuntia cardona</name>
    <dbReference type="NCBI Taxonomy" id="393608"/>
    <lineage>
        <taxon>Eukaryota</taxon>
        <taxon>Viridiplantae</taxon>
        <taxon>Streptophyta</taxon>
        <taxon>Embryophyta</taxon>
        <taxon>Tracheophyta</taxon>
        <taxon>Spermatophyta</taxon>
        <taxon>Magnoliopsida</taxon>
        <taxon>eudicotyledons</taxon>
        <taxon>Gunneridae</taxon>
        <taxon>Pentapetalae</taxon>
        <taxon>Caryophyllales</taxon>
        <taxon>Cactineae</taxon>
        <taxon>Cactaceae</taxon>
        <taxon>Opuntioideae</taxon>
        <taxon>Opuntia</taxon>
    </lineage>
</organism>
<reference evidence="2" key="1">
    <citation type="journal article" date="2013" name="J. Plant Res.">
        <title>Effect of fungi and light on seed germination of three Opuntia species from semiarid lands of central Mexico.</title>
        <authorList>
            <person name="Delgado-Sanchez P."/>
            <person name="Jimenez-Bremont J.F."/>
            <person name="Guerrero-Gonzalez Mde L."/>
            <person name="Flores J."/>
        </authorList>
    </citation>
    <scope>NUCLEOTIDE SEQUENCE</scope>
    <source>
        <tissue evidence="2">Cladode</tissue>
    </source>
</reference>
<sequence>MRVFDSFDSLLNMELASRNLYSMFCVENCPFLGGGLCKEGGRYFAFVNNYAFDVGICFIMVILSCVVLRKYLTAIFCRENAVCIQLLTIEGILASVMDHSLCVFN</sequence>
<dbReference type="EMBL" id="GISG01272610">
    <property type="protein sequence ID" value="MBA4676731.1"/>
    <property type="molecule type" value="Transcribed_RNA"/>
</dbReference>
<accession>A0A7C9AWV7</accession>
<evidence type="ECO:0000256" key="1">
    <source>
        <dbReference type="SAM" id="Phobius"/>
    </source>
</evidence>
<keyword evidence="1" id="KW-0472">Membrane</keyword>
<name>A0A7C9AWV7_OPUST</name>
<proteinExistence type="predicted"/>
<feature type="transmembrane region" description="Helical" evidence="1">
    <location>
        <begin position="50"/>
        <end position="68"/>
    </location>
</feature>
<protein>
    <submittedName>
        <fullName evidence="2">Uncharacterized protein</fullName>
    </submittedName>
</protein>
<keyword evidence="1" id="KW-1133">Transmembrane helix</keyword>
<keyword evidence="1" id="KW-0812">Transmembrane</keyword>